<feature type="zinc finger region" description="dksA C4-type" evidence="4">
    <location>
        <begin position="35"/>
        <end position="59"/>
    </location>
</feature>
<dbReference type="PANTHER" id="PTHR38777:SF1">
    <property type="entry name" value="DNAK SUPPRESSOR PROTEIN"/>
    <property type="match status" value="1"/>
</dbReference>
<dbReference type="PROSITE" id="PS51128">
    <property type="entry name" value="ZF_DKSA_2"/>
    <property type="match status" value="1"/>
</dbReference>
<protein>
    <recommendedName>
        <fullName evidence="5">Zinc finger DksA/TraR C4-type domain-containing protein</fullName>
    </recommendedName>
</protein>
<evidence type="ECO:0000313" key="6">
    <source>
        <dbReference type="EMBL" id="AUH00971.1"/>
    </source>
</evidence>
<dbReference type="PROSITE" id="PS01102">
    <property type="entry name" value="ZF_DKSA_1"/>
    <property type="match status" value="1"/>
</dbReference>
<dbReference type="GO" id="GO:0008270">
    <property type="term" value="F:zinc ion binding"/>
    <property type="evidence" value="ECO:0007669"/>
    <property type="project" value="UniProtKB-KW"/>
</dbReference>
<dbReference type="Proteomes" id="UP000233778">
    <property type="component" value="Chromosome"/>
</dbReference>
<evidence type="ECO:0000313" key="8">
    <source>
        <dbReference type="Proteomes" id="UP000017700"/>
    </source>
</evidence>
<reference evidence="7" key="2">
    <citation type="submission" date="2013-09" db="EMBL/GenBank/DDBJ databases">
        <authorList>
            <person name="Wang G."/>
            <person name="Yang Y."/>
            <person name="Su Y."/>
        </authorList>
    </citation>
    <scope>NUCLEOTIDE SEQUENCE</scope>
    <source>
        <strain evidence="7">ATCC 39006</strain>
    </source>
</reference>
<name>A0A2I5TL75_SERS3</name>
<reference evidence="6 9" key="3">
    <citation type="submission" date="2017-11" db="EMBL/GenBank/DDBJ databases">
        <title>Complete genome sequence of Serratia sp. ATCC 39006 LacA.</title>
        <authorList>
            <person name="Hampton H.G."/>
            <person name="Jackson S.A."/>
            <person name="Jauregui R."/>
            <person name="Poulter G.T.M."/>
            <person name="Salmond G.P.C."/>
            <person name="Fineran P.C."/>
        </authorList>
    </citation>
    <scope>NUCLEOTIDE SEQUENCE [LARGE SCALE GENOMIC DNA]</scope>
    <source>
        <strain evidence="6 9">ATCC 39006</strain>
    </source>
</reference>
<dbReference type="AlphaFoldDB" id="A0A2I5TL75"/>
<dbReference type="SUPFAM" id="SSF57716">
    <property type="entry name" value="Glucocorticoid receptor-like (DNA-binding domain)"/>
    <property type="match status" value="1"/>
</dbReference>
<evidence type="ECO:0000313" key="7">
    <source>
        <dbReference type="EMBL" id="AUH05292.1"/>
    </source>
</evidence>
<gene>
    <name evidence="6" type="ORF">CWC46_14815</name>
    <name evidence="7" type="ORF">Ser39006_014820</name>
</gene>
<dbReference type="EMBL" id="CP025085">
    <property type="protein sequence ID" value="AUH00971.1"/>
    <property type="molecule type" value="Genomic_DNA"/>
</dbReference>
<evidence type="ECO:0000256" key="3">
    <source>
        <dbReference type="ARBA" id="ARBA00022833"/>
    </source>
</evidence>
<keyword evidence="8" id="KW-1185">Reference proteome</keyword>
<sequence>MADSMDISQEQQALILSAQIASARKLPTQISAHTCEDCDAIIPEARRLAIPGVTCCVSCQEIREQKKRRVQGSS</sequence>
<dbReference type="KEGG" id="sera:Ser39006_014820"/>
<evidence type="ECO:0000256" key="2">
    <source>
        <dbReference type="ARBA" id="ARBA00022771"/>
    </source>
</evidence>
<dbReference type="PANTHER" id="PTHR38777">
    <property type="entry name" value="FELS-2 PROPHAGE PROTEIN"/>
    <property type="match status" value="1"/>
</dbReference>
<dbReference type="InterPro" id="IPR020458">
    <property type="entry name" value="Znf_DskA_TraR_CS"/>
</dbReference>
<accession>A0A2I5TL75</accession>
<evidence type="ECO:0000256" key="1">
    <source>
        <dbReference type="ARBA" id="ARBA00022723"/>
    </source>
</evidence>
<dbReference type="GO" id="GO:1900378">
    <property type="term" value="P:positive regulation of secondary metabolite biosynthetic process"/>
    <property type="evidence" value="ECO:0007669"/>
    <property type="project" value="TreeGrafter"/>
</dbReference>
<dbReference type="RefSeq" id="WP_021015781.1">
    <property type="nucleotide sequence ID" value="NZ_CP025084.1"/>
</dbReference>
<reference evidence="7 8" key="1">
    <citation type="journal article" date="2013" name="Genome Announc.">
        <title>Draft genome sequence of Serratia sp. strain ATCC 39006, a model bacterium for analysis of the biosynthesis and regulation of prodigiosin, a carbapenem, and gas vesicles.</title>
        <authorList>
            <person name="Fineran P.C."/>
            <person name="Iglesias Cans M.C."/>
            <person name="Ramsay J.P."/>
            <person name="Wilf N.M."/>
            <person name="Cossyleon D."/>
            <person name="McNeil M.B."/>
            <person name="Williamson N.R."/>
            <person name="Monson R.E."/>
            <person name="Becher S.A."/>
            <person name="Stanton J.A."/>
            <person name="Brugger K."/>
            <person name="Brown S.D."/>
            <person name="Salmond G.P."/>
        </authorList>
    </citation>
    <scope>NUCLEOTIDE SEQUENCE [LARGE SCALE GENOMIC DNA]</scope>
    <source>
        <strain evidence="7">ATCC 39006</strain>
        <strain evidence="8">ATCC 39006 / SC 11482</strain>
    </source>
</reference>
<dbReference type="OrthoDB" id="962301at2"/>
<dbReference type="Gene3D" id="1.20.120.910">
    <property type="entry name" value="DksA, coiled-coil domain"/>
    <property type="match status" value="1"/>
</dbReference>
<dbReference type="InterPro" id="IPR000962">
    <property type="entry name" value="Znf_DskA_TraR"/>
</dbReference>
<dbReference type="KEGG" id="serq:CWC46_14815"/>
<evidence type="ECO:0000313" key="9">
    <source>
        <dbReference type="Proteomes" id="UP000233778"/>
    </source>
</evidence>
<keyword evidence="2" id="KW-0863">Zinc-finger</keyword>
<reference evidence="7" key="4">
    <citation type="submission" date="2017-11" db="EMBL/GenBank/DDBJ databases">
        <title>Complete genome sequence of Serratia sp. ATCC 39006.</title>
        <authorList>
            <person name="Hampton H.G."/>
            <person name="Jackson S.A."/>
            <person name="Jauregui R."/>
            <person name="Poulter G.T.M."/>
            <person name="Salmond G.P.C."/>
            <person name="Fineran P.C."/>
        </authorList>
    </citation>
    <scope>NUCLEOTIDE SEQUENCE</scope>
    <source>
        <strain evidence="7">ATCC 39006</strain>
    </source>
</reference>
<keyword evidence="3" id="KW-0862">Zinc</keyword>
<dbReference type="Proteomes" id="UP000017700">
    <property type="component" value="Chromosome"/>
</dbReference>
<evidence type="ECO:0000259" key="5">
    <source>
        <dbReference type="Pfam" id="PF01258"/>
    </source>
</evidence>
<evidence type="ECO:0000256" key="4">
    <source>
        <dbReference type="PROSITE-ProRule" id="PRU00510"/>
    </source>
</evidence>
<dbReference type="EMBL" id="CP025084">
    <property type="protein sequence ID" value="AUH05292.1"/>
    <property type="molecule type" value="Genomic_DNA"/>
</dbReference>
<dbReference type="Pfam" id="PF01258">
    <property type="entry name" value="zf-dskA_traR"/>
    <property type="match status" value="1"/>
</dbReference>
<organism evidence="7 8">
    <name type="scientific">Serratia sp. (strain ATCC 39006)</name>
    <name type="common">Prodigiosinella confusarubida</name>
    <dbReference type="NCBI Taxonomy" id="104623"/>
    <lineage>
        <taxon>Bacteria</taxon>
        <taxon>Pseudomonadati</taxon>
        <taxon>Pseudomonadota</taxon>
        <taxon>Gammaproteobacteria</taxon>
        <taxon>Enterobacterales</taxon>
        <taxon>Pectobacteriaceae</taxon>
        <taxon>Prodigiosinella</taxon>
    </lineage>
</organism>
<proteinExistence type="predicted"/>
<dbReference type="NCBIfam" id="TIGR02419">
    <property type="entry name" value="C4_traR_proteo"/>
    <property type="match status" value="1"/>
</dbReference>
<dbReference type="STRING" id="104623.Ser39006_02517"/>
<feature type="domain" description="Zinc finger DksA/TraR C4-type" evidence="5">
    <location>
        <begin position="33"/>
        <end position="65"/>
    </location>
</feature>
<keyword evidence="1" id="KW-0479">Metal-binding</keyword>
<dbReference type="InterPro" id="IPR012783">
    <property type="entry name" value="Znf_C4_TraR"/>
</dbReference>